<feature type="non-terminal residue" evidence="5">
    <location>
        <position position="610"/>
    </location>
</feature>
<dbReference type="InterPro" id="IPR000873">
    <property type="entry name" value="AMP-dep_synth/lig_dom"/>
</dbReference>
<evidence type="ECO:0000313" key="6">
    <source>
        <dbReference type="Proteomes" id="UP000258309"/>
    </source>
</evidence>
<comment type="caution">
    <text evidence="5">The sequence shown here is derived from an EMBL/GenBank/DDBJ whole genome shotgun (WGS) entry which is preliminary data.</text>
</comment>
<sequence>MGSTLHSRPKHVGPNILPKFPIFTRLVGYASREELIAINDVTNGFAATHLQLLTDVLHLRNVLYDSLDEKTQQRLWDGEEVFFNLLAPGGYEFATGFLAILAIGGVIVPLSPALPVQEATYFVKKSEAVTVLTSQRCMKLGNALAKEISSDFNPRFHSIDIRPHLFRPTLEPSDIIVSSDHFLDYYGSGLVIFTSGTTGPPKGAVKRRSFLDSSAQMMADLYNLGPDDTVMHNLPVHHATGISTTFAPFLQSGSCIEFHSSGFDPANVWERWRRGGLTLFSGVPTMYMRLMRYFETNICKLPTHEMEEYIAAARNFKGLLCGTSALPFSLQQKWSALLGGKKILERYGTTEFSGAFTVQPGDTNCPDGSVGKVMPGLEIQLSDGDEGEILIKSPFMFSRYLHEPEATTASFREDGFFKTGDIARRVGPYYFIMGRASIDIIKSGGYKISALDIEREILGLDYTLEAMVVGVEDEEFGQRVAAAIVLKDRESLTLDALRQDLRSRLAGYKMPTLLRVVPELPKTVSGKVIKKKLRTELFPAEGHPDVQFLKSIDLISKSIFLIVVNIGNIMVYKSLVRKGVQEKAPAPHAATTTTTTTITTTTLKGPPFAS</sequence>
<comment type="similarity">
    <text evidence="1">Belongs to the ATP-dependent AMP-binding enzyme family.</text>
</comment>
<dbReference type="Pfam" id="PF13193">
    <property type="entry name" value="AMP-binding_C"/>
    <property type="match status" value="1"/>
</dbReference>
<dbReference type="EMBL" id="NCSJ02000080">
    <property type="protein sequence ID" value="RFU31222.1"/>
    <property type="molecule type" value="Genomic_DNA"/>
</dbReference>
<feature type="domain" description="AMP-binding enzyme C-terminal" evidence="4">
    <location>
        <begin position="453"/>
        <end position="527"/>
    </location>
</feature>
<name>A0A3E2HDJ7_SCYLI</name>
<dbReference type="Pfam" id="PF00501">
    <property type="entry name" value="AMP-binding"/>
    <property type="match status" value="1"/>
</dbReference>
<dbReference type="Gene3D" id="3.40.50.12780">
    <property type="entry name" value="N-terminal domain of ligase-like"/>
    <property type="match status" value="1"/>
</dbReference>
<dbReference type="PANTHER" id="PTHR43201:SF8">
    <property type="entry name" value="ACYL-COA SYNTHETASE FAMILY MEMBER 3"/>
    <property type="match status" value="1"/>
</dbReference>
<dbReference type="OMA" id="TMYMRLM"/>
<feature type="compositionally biased region" description="Low complexity" evidence="2">
    <location>
        <begin position="591"/>
        <end position="602"/>
    </location>
</feature>
<dbReference type="GO" id="GO:0006631">
    <property type="term" value="P:fatty acid metabolic process"/>
    <property type="evidence" value="ECO:0007669"/>
    <property type="project" value="TreeGrafter"/>
</dbReference>
<evidence type="ECO:0000313" key="5">
    <source>
        <dbReference type="EMBL" id="RFU31222.1"/>
    </source>
</evidence>
<accession>A0A3E2HDJ7</accession>
<dbReference type="PANTHER" id="PTHR43201">
    <property type="entry name" value="ACYL-COA SYNTHETASE"/>
    <property type="match status" value="1"/>
</dbReference>
<reference evidence="5 6" key="1">
    <citation type="submission" date="2018-05" db="EMBL/GenBank/DDBJ databases">
        <title>Draft genome sequence of Scytalidium lignicola DSM 105466, a ubiquitous saprotrophic fungus.</title>
        <authorList>
            <person name="Buettner E."/>
            <person name="Gebauer A.M."/>
            <person name="Hofrichter M."/>
            <person name="Liers C."/>
            <person name="Kellner H."/>
        </authorList>
    </citation>
    <scope>NUCLEOTIDE SEQUENCE [LARGE SCALE GENOMIC DNA]</scope>
    <source>
        <strain evidence="5 6">DSM 105466</strain>
    </source>
</reference>
<evidence type="ECO:0008006" key="7">
    <source>
        <dbReference type="Google" id="ProtNLM"/>
    </source>
</evidence>
<organism evidence="5 6">
    <name type="scientific">Scytalidium lignicola</name>
    <name type="common">Hyphomycete</name>
    <dbReference type="NCBI Taxonomy" id="5539"/>
    <lineage>
        <taxon>Eukaryota</taxon>
        <taxon>Fungi</taxon>
        <taxon>Dikarya</taxon>
        <taxon>Ascomycota</taxon>
        <taxon>Pezizomycotina</taxon>
        <taxon>Leotiomycetes</taxon>
        <taxon>Leotiomycetes incertae sedis</taxon>
        <taxon>Scytalidium</taxon>
    </lineage>
</organism>
<gene>
    <name evidence="5" type="ORF">B7463_g5091</name>
</gene>
<keyword evidence="6" id="KW-1185">Reference proteome</keyword>
<dbReference type="STRING" id="5539.A0A3E2HDJ7"/>
<dbReference type="Proteomes" id="UP000258309">
    <property type="component" value="Unassembled WGS sequence"/>
</dbReference>
<dbReference type="OrthoDB" id="6614653at2759"/>
<feature type="region of interest" description="Disordered" evidence="2">
    <location>
        <begin position="587"/>
        <end position="610"/>
    </location>
</feature>
<dbReference type="InterPro" id="IPR020845">
    <property type="entry name" value="AMP-binding_CS"/>
</dbReference>
<dbReference type="InterPro" id="IPR042099">
    <property type="entry name" value="ANL_N_sf"/>
</dbReference>
<evidence type="ECO:0000256" key="1">
    <source>
        <dbReference type="ARBA" id="ARBA00006432"/>
    </source>
</evidence>
<dbReference type="Gene3D" id="3.30.300.30">
    <property type="match status" value="1"/>
</dbReference>
<dbReference type="SUPFAM" id="SSF56801">
    <property type="entry name" value="Acetyl-CoA synthetase-like"/>
    <property type="match status" value="1"/>
</dbReference>
<feature type="non-terminal residue" evidence="5">
    <location>
        <position position="1"/>
    </location>
</feature>
<dbReference type="InterPro" id="IPR045851">
    <property type="entry name" value="AMP-bd_C_sf"/>
</dbReference>
<dbReference type="AlphaFoldDB" id="A0A3E2HDJ7"/>
<protein>
    <recommendedName>
        <fullName evidence="7">AMP-dependent synthetase/ligase domain-containing protein</fullName>
    </recommendedName>
</protein>
<evidence type="ECO:0000256" key="2">
    <source>
        <dbReference type="SAM" id="MobiDB-lite"/>
    </source>
</evidence>
<proteinExistence type="inferred from homology"/>
<evidence type="ECO:0000259" key="4">
    <source>
        <dbReference type="Pfam" id="PF13193"/>
    </source>
</evidence>
<evidence type="ECO:0000259" key="3">
    <source>
        <dbReference type="Pfam" id="PF00501"/>
    </source>
</evidence>
<dbReference type="PROSITE" id="PS00455">
    <property type="entry name" value="AMP_BINDING"/>
    <property type="match status" value="1"/>
</dbReference>
<dbReference type="GO" id="GO:0031956">
    <property type="term" value="F:medium-chain fatty acid-CoA ligase activity"/>
    <property type="evidence" value="ECO:0007669"/>
    <property type="project" value="TreeGrafter"/>
</dbReference>
<feature type="domain" description="AMP-dependent synthetase/ligase" evidence="3">
    <location>
        <begin position="84"/>
        <end position="401"/>
    </location>
</feature>
<dbReference type="InterPro" id="IPR025110">
    <property type="entry name" value="AMP-bd_C"/>
</dbReference>